<evidence type="ECO:0000256" key="3">
    <source>
        <dbReference type="ARBA" id="ARBA00022670"/>
    </source>
</evidence>
<proteinExistence type="inferred from homology"/>
<dbReference type="PANTHER" id="PTHR43390:SF1">
    <property type="entry name" value="CHLOROPLAST PROCESSING PEPTIDASE"/>
    <property type="match status" value="1"/>
</dbReference>
<evidence type="ECO:0000256" key="4">
    <source>
        <dbReference type="ARBA" id="ARBA00022801"/>
    </source>
</evidence>
<dbReference type="CDD" id="cd06530">
    <property type="entry name" value="S26_SPase_I"/>
    <property type="match status" value="1"/>
</dbReference>
<dbReference type="AlphaFoldDB" id="C4LGG9"/>
<dbReference type="InterPro" id="IPR019756">
    <property type="entry name" value="Pept_S26A_signal_pept_1_Ser-AS"/>
</dbReference>
<accession>C4LGG9</accession>
<comment type="subcellular location">
    <subcellularLocation>
        <location evidence="1">Cell membrane</location>
        <topology evidence="1">Single-pass type II membrane protein</topology>
    </subcellularLocation>
    <subcellularLocation>
        <location evidence="6">Membrane</location>
        <topology evidence="6">Single-pass type II membrane protein</topology>
    </subcellularLocation>
</comment>
<dbReference type="MEROPS" id="S26.024"/>
<keyword evidence="6" id="KW-0472">Membrane</keyword>
<dbReference type="STRING" id="645127.ckrop_2091"/>
<dbReference type="GO" id="GO:0009003">
    <property type="term" value="F:signal peptidase activity"/>
    <property type="evidence" value="ECO:0007669"/>
    <property type="project" value="UniProtKB-EC"/>
</dbReference>
<keyword evidence="6" id="KW-0812">Transmembrane</keyword>
<reference evidence="8 9" key="1">
    <citation type="journal article" date="2008" name="J. Biotechnol.">
        <title>Ultrafast pyrosequencing of Corynebacterium kroppenstedtii DSM44385 revealed insights into the physiology of a lipophilic corynebacterium that lacks mycolic acids.</title>
        <authorList>
            <person name="Tauch A."/>
            <person name="Schneider J."/>
            <person name="Szczepanowski R."/>
            <person name="Tilker A."/>
            <person name="Viehoever P."/>
            <person name="Gartemann K.-H."/>
            <person name="Arnold W."/>
            <person name="Blom J."/>
            <person name="Brinkrolf K."/>
            <person name="Brune I."/>
            <person name="Goetker S."/>
            <person name="Weisshaar B."/>
            <person name="Goesmann A."/>
            <person name="Droege M."/>
            <person name="Puehler A."/>
        </authorList>
    </citation>
    <scope>NUCLEOTIDE SEQUENCE [LARGE SCALE GENOMIC DNA]</scope>
    <source>
        <strain evidence="9">DSM 44385 / JCM 11950 / CIP 105744 / CCUG 35717</strain>
    </source>
</reference>
<dbReference type="PRINTS" id="PR00727">
    <property type="entry name" value="LEADERPTASE"/>
</dbReference>
<dbReference type="SUPFAM" id="SSF51306">
    <property type="entry name" value="LexA/Signal peptidase"/>
    <property type="match status" value="1"/>
</dbReference>
<evidence type="ECO:0000259" key="7">
    <source>
        <dbReference type="Pfam" id="PF10502"/>
    </source>
</evidence>
<keyword evidence="4 6" id="KW-0378">Hydrolase</keyword>
<dbReference type="RefSeq" id="WP_012732675.1">
    <property type="nucleotide sequence ID" value="NC_012704.1"/>
</dbReference>
<dbReference type="PROSITE" id="PS00501">
    <property type="entry name" value="SPASE_I_1"/>
    <property type="match status" value="1"/>
</dbReference>
<protein>
    <recommendedName>
        <fullName evidence="6">Signal peptidase I</fullName>
        <ecNumber evidence="6">3.4.21.89</ecNumber>
    </recommendedName>
</protein>
<dbReference type="NCBIfam" id="TIGR02227">
    <property type="entry name" value="sigpep_I_bact"/>
    <property type="match status" value="1"/>
</dbReference>
<keyword evidence="6" id="KW-1133">Transmembrane helix</keyword>
<dbReference type="Proteomes" id="UP000001473">
    <property type="component" value="Chromosome"/>
</dbReference>
<dbReference type="EC" id="3.4.21.89" evidence="6"/>
<dbReference type="HOGENOM" id="CLU_028723_0_0_11"/>
<feature type="transmembrane region" description="Helical" evidence="6">
    <location>
        <begin position="32"/>
        <end position="55"/>
    </location>
</feature>
<keyword evidence="9" id="KW-1185">Reference proteome</keyword>
<evidence type="ECO:0000256" key="5">
    <source>
        <dbReference type="PIRSR" id="PIRSR600223-1"/>
    </source>
</evidence>
<organism evidence="8 9">
    <name type="scientific">Corynebacterium kroppenstedtii (strain DSM 44385 / JCM 11950 / CIP 105744 / CCUG 35717)</name>
    <dbReference type="NCBI Taxonomy" id="645127"/>
    <lineage>
        <taxon>Bacteria</taxon>
        <taxon>Bacillati</taxon>
        <taxon>Actinomycetota</taxon>
        <taxon>Actinomycetes</taxon>
        <taxon>Mycobacteriales</taxon>
        <taxon>Corynebacteriaceae</taxon>
        <taxon>Corynebacterium</taxon>
    </lineage>
</organism>
<dbReference type="InterPro" id="IPR019533">
    <property type="entry name" value="Peptidase_S26"/>
</dbReference>
<dbReference type="InterPro" id="IPR000223">
    <property type="entry name" value="Pept_S26A_signal_pept_1"/>
</dbReference>
<evidence type="ECO:0000256" key="1">
    <source>
        <dbReference type="ARBA" id="ARBA00004401"/>
    </source>
</evidence>
<feature type="domain" description="Peptidase S26" evidence="7">
    <location>
        <begin position="34"/>
        <end position="242"/>
    </location>
</feature>
<dbReference type="PANTHER" id="PTHR43390">
    <property type="entry name" value="SIGNAL PEPTIDASE I"/>
    <property type="match status" value="1"/>
</dbReference>
<sequence>MFGKSKKSASGSSGSAPAAATVKKERPWYIEIPIIILCALLVAVLFQVFIGRVYVIPSESMEPTLNGCTGCNNDRVFVNKLAYDFSSPKPGDVVVFRGPESWDEGEFGESTSDESSGFSKVLRTGASYIGLATPPENDVVKRVIATGGQTVECKPGDDGIKVNGKTIDSSYTLQPPQREVDTEHGSEACGGGYFGPITVPDGNVWLMGDNRTNSADSRYHMEDQYQGTVPEKNIIGRVDARILPFSRIGTVGHPDIQKD</sequence>
<evidence type="ECO:0000256" key="6">
    <source>
        <dbReference type="RuleBase" id="RU362042"/>
    </source>
</evidence>
<comment type="similarity">
    <text evidence="2 6">Belongs to the peptidase S26 family.</text>
</comment>
<gene>
    <name evidence="8" type="primary">lepB2</name>
    <name evidence="8" type="ordered locus">ckrop_2091</name>
</gene>
<dbReference type="GO" id="GO:0005886">
    <property type="term" value="C:plasma membrane"/>
    <property type="evidence" value="ECO:0007669"/>
    <property type="project" value="UniProtKB-SubCell"/>
</dbReference>
<evidence type="ECO:0000313" key="8">
    <source>
        <dbReference type="EMBL" id="ACR18788.1"/>
    </source>
</evidence>
<dbReference type="KEGG" id="ckp:ckrop_2091"/>
<dbReference type="OrthoDB" id="9815782at2"/>
<dbReference type="Gene3D" id="2.10.109.10">
    <property type="entry name" value="Umud Fragment, subunit A"/>
    <property type="match status" value="1"/>
</dbReference>
<dbReference type="InterPro" id="IPR036286">
    <property type="entry name" value="LexA/Signal_pep-like_sf"/>
</dbReference>
<evidence type="ECO:0000313" key="9">
    <source>
        <dbReference type="Proteomes" id="UP000001473"/>
    </source>
</evidence>
<dbReference type="GO" id="GO:0004252">
    <property type="term" value="F:serine-type endopeptidase activity"/>
    <property type="evidence" value="ECO:0007669"/>
    <property type="project" value="InterPro"/>
</dbReference>
<name>C4LGG9_CORK4</name>
<feature type="active site" evidence="5">
    <location>
        <position position="141"/>
    </location>
</feature>
<comment type="catalytic activity">
    <reaction evidence="6">
        <text>Cleavage of hydrophobic, N-terminal signal or leader sequences from secreted and periplasmic proteins.</text>
        <dbReference type="EC" id="3.4.21.89"/>
    </reaction>
</comment>
<dbReference type="Pfam" id="PF10502">
    <property type="entry name" value="Peptidase_S26"/>
    <property type="match status" value="1"/>
</dbReference>
<dbReference type="GO" id="GO:0006465">
    <property type="term" value="P:signal peptide processing"/>
    <property type="evidence" value="ECO:0007669"/>
    <property type="project" value="InterPro"/>
</dbReference>
<dbReference type="eggNOG" id="COG0681">
    <property type="taxonomic scope" value="Bacteria"/>
</dbReference>
<evidence type="ECO:0000256" key="2">
    <source>
        <dbReference type="ARBA" id="ARBA00009370"/>
    </source>
</evidence>
<feature type="active site" evidence="5">
    <location>
        <position position="60"/>
    </location>
</feature>
<dbReference type="EMBL" id="CP001620">
    <property type="protein sequence ID" value="ACR18788.1"/>
    <property type="molecule type" value="Genomic_DNA"/>
</dbReference>
<keyword evidence="3 6" id="KW-0645">Protease</keyword>